<comment type="caution">
    <text evidence="9">The sequence shown here is derived from an EMBL/GenBank/DDBJ whole genome shotgun (WGS) entry which is preliminary data.</text>
</comment>
<feature type="domain" description="MD-2-related lipid-recognition" evidence="8">
    <location>
        <begin position="25"/>
        <end position="137"/>
    </location>
</feature>
<accession>A0AAD5DIZ4</accession>
<evidence type="ECO:0000256" key="4">
    <source>
        <dbReference type="ARBA" id="ARBA00022448"/>
    </source>
</evidence>
<dbReference type="InterPro" id="IPR003172">
    <property type="entry name" value="ML_dom"/>
</dbReference>
<reference evidence="9" key="1">
    <citation type="submission" date="2020-11" db="EMBL/GenBank/DDBJ databases">
        <title>Chlorella ohadii genome sequencing and assembly.</title>
        <authorList>
            <person name="Murik O."/>
            <person name="Treves H."/>
            <person name="Kedem I."/>
            <person name="Shotland Y."/>
            <person name="Kaplan A."/>
        </authorList>
    </citation>
    <scope>NUCLEOTIDE SEQUENCE</scope>
    <source>
        <strain evidence="9">1</strain>
    </source>
</reference>
<feature type="chain" id="PRO_5041990466" description="MD-2-related lipid-recognition domain-containing protein" evidence="7">
    <location>
        <begin position="24"/>
        <end position="165"/>
    </location>
</feature>
<keyword evidence="6" id="KW-0445">Lipid transport</keyword>
<evidence type="ECO:0000256" key="5">
    <source>
        <dbReference type="ARBA" id="ARBA00022729"/>
    </source>
</evidence>
<dbReference type="Proteomes" id="UP001205105">
    <property type="component" value="Unassembled WGS sequence"/>
</dbReference>
<dbReference type="Pfam" id="PF02221">
    <property type="entry name" value="E1_DerP2_DerF2"/>
    <property type="match status" value="1"/>
</dbReference>
<gene>
    <name evidence="9" type="ORF">COHA_007631</name>
</gene>
<dbReference type="SMART" id="SM00737">
    <property type="entry name" value="ML"/>
    <property type="match status" value="1"/>
</dbReference>
<proteinExistence type="inferred from homology"/>
<dbReference type="InterPro" id="IPR039670">
    <property type="entry name" value="NPC2-like"/>
</dbReference>
<dbReference type="PANTHER" id="PTHR11306">
    <property type="entry name" value="NIEMANN PICK TYPE C2 PROTEIN NPC2-RELATED"/>
    <property type="match status" value="1"/>
</dbReference>
<dbReference type="PANTHER" id="PTHR11306:SF0">
    <property type="entry name" value="PHOSPHATIDYLGLYCEROL_PHOSPHATIDYLINOSITOL TRANSFER PROTEIN"/>
    <property type="match status" value="1"/>
</dbReference>
<dbReference type="AlphaFoldDB" id="A0AAD5DIZ4"/>
<evidence type="ECO:0000256" key="7">
    <source>
        <dbReference type="SAM" id="SignalP"/>
    </source>
</evidence>
<dbReference type="Gene3D" id="2.60.40.770">
    <property type="match status" value="1"/>
</dbReference>
<comment type="subunit">
    <text evidence="3">Monomer.</text>
</comment>
<keyword evidence="10" id="KW-1185">Reference proteome</keyword>
<protein>
    <recommendedName>
        <fullName evidence="8">MD-2-related lipid-recognition domain-containing protein</fullName>
    </recommendedName>
</protein>
<name>A0AAD5DIZ4_9CHLO</name>
<keyword evidence="5 7" id="KW-0732">Signal</keyword>
<dbReference type="EMBL" id="JADXDR010000123">
    <property type="protein sequence ID" value="KAI7838557.1"/>
    <property type="molecule type" value="Genomic_DNA"/>
</dbReference>
<evidence type="ECO:0000256" key="2">
    <source>
        <dbReference type="ARBA" id="ARBA00006370"/>
    </source>
</evidence>
<comment type="similarity">
    <text evidence="2">Belongs to the NPC2 family.</text>
</comment>
<evidence type="ECO:0000256" key="6">
    <source>
        <dbReference type="ARBA" id="ARBA00023055"/>
    </source>
</evidence>
<dbReference type="GO" id="GO:0015918">
    <property type="term" value="P:sterol transport"/>
    <property type="evidence" value="ECO:0007669"/>
    <property type="project" value="InterPro"/>
</dbReference>
<feature type="signal peptide" evidence="7">
    <location>
        <begin position="1"/>
        <end position="23"/>
    </location>
</feature>
<evidence type="ECO:0000313" key="9">
    <source>
        <dbReference type="EMBL" id="KAI7838557.1"/>
    </source>
</evidence>
<evidence type="ECO:0000259" key="8">
    <source>
        <dbReference type="SMART" id="SM00737"/>
    </source>
</evidence>
<dbReference type="GO" id="GO:0032934">
    <property type="term" value="F:sterol binding"/>
    <property type="evidence" value="ECO:0007669"/>
    <property type="project" value="InterPro"/>
</dbReference>
<organism evidence="9 10">
    <name type="scientific">Chlorella ohadii</name>
    <dbReference type="NCBI Taxonomy" id="2649997"/>
    <lineage>
        <taxon>Eukaryota</taxon>
        <taxon>Viridiplantae</taxon>
        <taxon>Chlorophyta</taxon>
        <taxon>core chlorophytes</taxon>
        <taxon>Trebouxiophyceae</taxon>
        <taxon>Chlorellales</taxon>
        <taxon>Chlorellaceae</taxon>
        <taxon>Chlorella clade</taxon>
        <taxon>Chlorella</taxon>
    </lineage>
</organism>
<comment type="function">
    <text evidence="1">Catalyzes the intermembrane transfer of phosphatidylglycerol and phosphatidylinositol.</text>
</comment>
<dbReference type="SUPFAM" id="SSF81296">
    <property type="entry name" value="E set domains"/>
    <property type="match status" value="1"/>
</dbReference>
<evidence type="ECO:0000256" key="1">
    <source>
        <dbReference type="ARBA" id="ARBA00002053"/>
    </source>
</evidence>
<sequence length="165" mass="17448">MPPSRAALLSLLTLVLLAGQASADWRICDEGIFRVTGGEAEPAVAHAGQDIAFRVHGVLDRNVTAGMLEVWVSYLGFNVYSKSGDLCEAVPCPLAQGELTLEFKQSLPRTAPPGPYMGCFQATAASGERLFCVDLNFRIALREAADTVADATADAIDAAAQHAVQ</sequence>
<evidence type="ECO:0000256" key="3">
    <source>
        <dbReference type="ARBA" id="ARBA00011245"/>
    </source>
</evidence>
<keyword evidence="4" id="KW-0813">Transport</keyword>
<evidence type="ECO:0000313" key="10">
    <source>
        <dbReference type="Proteomes" id="UP001205105"/>
    </source>
</evidence>
<dbReference type="InterPro" id="IPR014756">
    <property type="entry name" value="Ig_E-set"/>
</dbReference>